<comment type="caution">
    <text evidence="1">The sequence shown here is derived from an EMBL/GenBank/DDBJ whole genome shotgun (WGS) entry which is preliminary data.</text>
</comment>
<accession>A0A8X6MK96</accession>
<dbReference type="Proteomes" id="UP000886998">
    <property type="component" value="Unassembled WGS sequence"/>
</dbReference>
<gene>
    <name evidence="1" type="ORF">TNIN_58271</name>
</gene>
<organism evidence="1 2">
    <name type="scientific">Trichonephila inaurata madagascariensis</name>
    <dbReference type="NCBI Taxonomy" id="2747483"/>
    <lineage>
        <taxon>Eukaryota</taxon>
        <taxon>Metazoa</taxon>
        <taxon>Ecdysozoa</taxon>
        <taxon>Arthropoda</taxon>
        <taxon>Chelicerata</taxon>
        <taxon>Arachnida</taxon>
        <taxon>Araneae</taxon>
        <taxon>Araneomorphae</taxon>
        <taxon>Entelegynae</taxon>
        <taxon>Araneoidea</taxon>
        <taxon>Nephilidae</taxon>
        <taxon>Trichonephila</taxon>
        <taxon>Trichonephila inaurata</taxon>
    </lineage>
</organism>
<dbReference type="AlphaFoldDB" id="A0A8X6MK96"/>
<evidence type="ECO:0000313" key="2">
    <source>
        <dbReference type="Proteomes" id="UP000886998"/>
    </source>
</evidence>
<name>A0A8X6MK96_9ARAC</name>
<feature type="non-terminal residue" evidence="1">
    <location>
        <position position="119"/>
    </location>
</feature>
<sequence length="119" mass="13080">SRISIPNRSSSELSAKQIPQQALLVADRDLGSSSELSAKQIPQQAQLVADTDLGFCLPNLHKNHNITGRMKKHSNSKVRFQIFLPSPSPNPPKADVKLSEIFMELLNLGTLIFGYITLA</sequence>
<proteinExistence type="predicted"/>
<evidence type="ECO:0000313" key="1">
    <source>
        <dbReference type="EMBL" id="GFS59262.1"/>
    </source>
</evidence>
<keyword evidence="2" id="KW-1185">Reference proteome</keyword>
<dbReference type="EMBL" id="BMAV01027425">
    <property type="protein sequence ID" value="GFS59262.1"/>
    <property type="molecule type" value="Genomic_DNA"/>
</dbReference>
<reference evidence="1" key="1">
    <citation type="submission" date="2020-08" db="EMBL/GenBank/DDBJ databases">
        <title>Multicomponent nature underlies the extraordinary mechanical properties of spider dragline silk.</title>
        <authorList>
            <person name="Kono N."/>
            <person name="Nakamura H."/>
            <person name="Mori M."/>
            <person name="Yoshida Y."/>
            <person name="Ohtoshi R."/>
            <person name="Malay A.D."/>
            <person name="Moran D.A.P."/>
            <person name="Tomita M."/>
            <person name="Numata K."/>
            <person name="Arakawa K."/>
        </authorList>
    </citation>
    <scope>NUCLEOTIDE SEQUENCE</scope>
</reference>
<protein>
    <submittedName>
        <fullName evidence="1">Uncharacterized protein</fullName>
    </submittedName>
</protein>